<accession>A0ABQ9IIW6</accession>
<evidence type="ECO:0000259" key="1">
    <source>
        <dbReference type="Pfam" id="PF00078"/>
    </source>
</evidence>
<dbReference type="EMBL" id="JARBHB010000001">
    <property type="protein sequence ID" value="KAJ8896611.1"/>
    <property type="molecule type" value="Genomic_DNA"/>
</dbReference>
<keyword evidence="3" id="KW-1185">Reference proteome</keyword>
<organism evidence="2 3">
    <name type="scientific">Dryococelus australis</name>
    <dbReference type="NCBI Taxonomy" id="614101"/>
    <lineage>
        <taxon>Eukaryota</taxon>
        <taxon>Metazoa</taxon>
        <taxon>Ecdysozoa</taxon>
        <taxon>Arthropoda</taxon>
        <taxon>Hexapoda</taxon>
        <taxon>Insecta</taxon>
        <taxon>Pterygota</taxon>
        <taxon>Neoptera</taxon>
        <taxon>Polyneoptera</taxon>
        <taxon>Phasmatodea</taxon>
        <taxon>Verophasmatodea</taxon>
        <taxon>Anareolatae</taxon>
        <taxon>Phasmatidae</taxon>
        <taxon>Eurycanthinae</taxon>
        <taxon>Dryococelus</taxon>
    </lineage>
</organism>
<comment type="caution">
    <text evidence="2">The sequence shown here is derived from an EMBL/GenBank/DDBJ whole genome shotgun (WGS) entry which is preliminary data.</text>
</comment>
<gene>
    <name evidence="2" type="ORF">PR048_001955</name>
</gene>
<feature type="domain" description="Reverse transcriptase" evidence="1">
    <location>
        <begin position="94"/>
        <end position="183"/>
    </location>
</feature>
<evidence type="ECO:0000313" key="2">
    <source>
        <dbReference type="EMBL" id="KAJ8896611.1"/>
    </source>
</evidence>
<reference evidence="2 3" key="1">
    <citation type="submission" date="2023-02" db="EMBL/GenBank/DDBJ databases">
        <title>LHISI_Scaffold_Assembly.</title>
        <authorList>
            <person name="Stuart O.P."/>
            <person name="Cleave R."/>
            <person name="Magrath M.J.L."/>
            <person name="Mikheyev A.S."/>
        </authorList>
    </citation>
    <scope>NUCLEOTIDE SEQUENCE [LARGE SCALE GENOMIC DNA]</scope>
    <source>
        <strain evidence="2">Daus_M_001</strain>
        <tissue evidence="2">Leg muscle</tissue>
    </source>
</reference>
<dbReference type="Proteomes" id="UP001159363">
    <property type="component" value="Chromosome 1"/>
</dbReference>
<sequence length="293" mass="33285">MSHLGAADDQPVHQETPGLFKVEEYPKIPLAYHSPPGNVPPPLESLHSSYMPIALLQLPEARAQEPPVARRRYTGCRATGKQDKLGNSTAQTDSLLSSLSKLLERVVDGRVLAHIPSHRLLRDEQFGFRFTKSFEYNLTVIAVLDIEKAFDRVYHPGLLYKRHVYNFLPYFFRLISSNLISRKFHFSLDGEDSIACQVTNSRTSPMNIDRAIRLVQAALDDIEPWLTKWRTKPHAAKMEALKGDSSTERGHPATKLQFCGQQLQYSDMVKYLVVIMDRNLIHLQYTSGQLLVS</sequence>
<evidence type="ECO:0000313" key="3">
    <source>
        <dbReference type="Proteomes" id="UP001159363"/>
    </source>
</evidence>
<name>A0ABQ9IIW6_9NEOP</name>
<protein>
    <recommendedName>
        <fullName evidence="1">Reverse transcriptase domain-containing protein</fullName>
    </recommendedName>
</protein>
<dbReference type="InterPro" id="IPR000477">
    <property type="entry name" value="RT_dom"/>
</dbReference>
<proteinExistence type="predicted"/>
<dbReference type="Pfam" id="PF00078">
    <property type="entry name" value="RVT_1"/>
    <property type="match status" value="1"/>
</dbReference>